<gene>
    <name evidence="3" type="ORF">RFI_01223</name>
</gene>
<dbReference type="Proteomes" id="UP000023152">
    <property type="component" value="Unassembled WGS sequence"/>
</dbReference>
<accession>X6PCP4</accession>
<keyword evidence="4" id="KW-1185">Reference proteome</keyword>
<evidence type="ECO:0000256" key="1">
    <source>
        <dbReference type="SAM" id="Coils"/>
    </source>
</evidence>
<sequence>MVGIFGVHKYSSQVYNQSWRNLQLDIERQKENLKQAKEQQNHFKRETLDQAFVNVLNKNNSKCPITLVESPSGFGKTHSIVYALHKLQLPCFRFDLASQVCLCFSQRPLAKNKTNNKHNKRKAWQNKWKTR</sequence>
<name>X6PCP4_RETFI</name>
<protein>
    <submittedName>
        <fullName evidence="3">Uncharacterized protein</fullName>
    </submittedName>
</protein>
<organism evidence="3 4">
    <name type="scientific">Reticulomyxa filosa</name>
    <dbReference type="NCBI Taxonomy" id="46433"/>
    <lineage>
        <taxon>Eukaryota</taxon>
        <taxon>Sar</taxon>
        <taxon>Rhizaria</taxon>
        <taxon>Retaria</taxon>
        <taxon>Foraminifera</taxon>
        <taxon>Monothalamids</taxon>
        <taxon>Reticulomyxidae</taxon>
        <taxon>Reticulomyxa</taxon>
    </lineage>
</organism>
<evidence type="ECO:0000313" key="3">
    <source>
        <dbReference type="EMBL" id="ETO35839.1"/>
    </source>
</evidence>
<evidence type="ECO:0000256" key="2">
    <source>
        <dbReference type="SAM" id="MobiDB-lite"/>
    </source>
</evidence>
<proteinExistence type="predicted"/>
<dbReference type="AlphaFoldDB" id="X6PCP4"/>
<feature type="compositionally biased region" description="Basic residues" evidence="2">
    <location>
        <begin position="114"/>
        <end position="131"/>
    </location>
</feature>
<evidence type="ECO:0000313" key="4">
    <source>
        <dbReference type="Proteomes" id="UP000023152"/>
    </source>
</evidence>
<dbReference type="EMBL" id="ASPP01001239">
    <property type="protein sequence ID" value="ETO35839.1"/>
    <property type="molecule type" value="Genomic_DNA"/>
</dbReference>
<reference evidence="3 4" key="1">
    <citation type="journal article" date="2013" name="Curr. Biol.">
        <title>The Genome of the Foraminiferan Reticulomyxa filosa.</title>
        <authorList>
            <person name="Glockner G."/>
            <person name="Hulsmann N."/>
            <person name="Schleicher M."/>
            <person name="Noegel A.A."/>
            <person name="Eichinger L."/>
            <person name="Gallinger C."/>
            <person name="Pawlowski J."/>
            <person name="Sierra R."/>
            <person name="Euteneuer U."/>
            <person name="Pillet L."/>
            <person name="Moustafa A."/>
            <person name="Platzer M."/>
            <person name="Groth M."/>
            <person name="Szafranski K."/>
            <person name="Schliwa M."/>
        </authorList>
    </citation>
    <scope>NUCLEOTIDE SEQUENCE [LARGE SCALE GENOMIC DNA]</scope>
</reference>
<feature type="region of interest" description="Disordered" evidence="2">
    <location>
        <begin position="112"/>
        <end position="131"/>
    </location>
</feature>
<comment type="caution">
    <text evidence="3">The sequence shown here is derived from an EMBL/GenBank/DDBJ whole genome shotgun (WGS) entry which is preliminary data.</text>
</comment>
<feature type="coiled-coil region" evidence="1">
    <location>
        <begin position="19"/>
        <end position="46"/>
    </location>
</feature>
<keyword evidence="1" id="KW-0175">Coiled coil</keyword>